<reference evidence="7" key="1">
    <citation type="submission" date="2018-08" db="EMBL/GenBank/DDBJ databases">
        <authorList>
            <person name="Rossello M."/>
        </authorList>
    </citation>
    <scope>NUCLEOTIDE SEQUENCE [LARGE SCALE GENOMIC DNA]</scope>
    <source>
        <strain evidence="7">cv. Chinese Spring</strain>
    </source>
</reference>
<dbReference type="EnsemblPlants" id="TraesCS1D02G063000.1">
    <property type="protein sequence ID" value="TraesCS1D02G063000.1"/>
    <property type="gene ID" value="TraesCS1D02G063000"/>
</dbReference>
<dbReference type="InterPro" id="IPR044991">
    <property type="entry name" value="TET_plant"/>
</dbReference>
<comment type="subcellular location">
    <subcellularLocation>
        <location evidence="1">Membrane</location>
        <topology evidence="1">Multi-pass membrane protein</topology>
    </subcellularLocation>
</comment>
<evidence type="ECO:0000256" key="2">
    <source>
        <dbReference type="ARBA" id="ARBA00006840"/>
    </source>
</evidence>
<dbReference type="OMA" id="RANNTEC"/>
<dbReference type="InterPro" id="IPR018499">
    <property type="entry name" value="Tetraspanin/Peripherin"/>
</dbReference>
<keyword evidence="5 6" id="KW-0472">Membrane</keyword>
<organism evidence="7">
    <name type="scientific">Triticum aestivum</name>
    <name type="common">Wheat</name>
    <dbReference type="NCBI Taxonomy" id="4565"/>
    <lineage>
        <taxon>Eukaryota</taxon>
        <taxon>Viridiplantae</taxon>
        <taxon>Streptophyta</taxon>
        <taxon>Embryophyta</taxon>
        <taxon>Tracheophyta</taxon>
        <taxon>Spermatophyta</taxon>
        <taxon>Magnoliopsida</taxon>
        <taxon>Liliopsida</taxon>
        <taxon>Poales</taxon>
        <taxon>Poaceae</taxon>
        <taxon>BOP clade</taxon>
        <taxon>Pooideae</taxon>
        <taxon>Triticodae</taxon>
        <taxon>Triticeae</taxon>
        <taxon>Triticinae</taxon>
        <taxon>Triticum</taxon>
    </lineage>
</organism>
<feature type="transmembrane region" description="Helical" evidence="6">
    <location>
        <begin position="245"/>
        <end position="263"/>
    </location>
</feature>
<keyword evidence="8" id="KW-1185">Reference proteome</keyword>
<evidence type="ECO:0000256" key="4">
    <source>
        <dbReference type="ARBA" id="ARBA00022989"/>
    </source>
</evidence>
<protein>
    <recommendedName>
        <fullName evidence="9">Senescence-associated protein</fullName>
    </recommendedName>
</protein>
<reference evidence="7" key="2">
    <citation type="submission" date="2018-10" db="UniProtKB">
        <authorList>
            <consortium name="EnsemblPlants"/>
        </authorList>
    </citation>
    <scope>IDENTIFICATION</scope>
</reference>
<gene>
    <name evidence="7" type="primary">LOC123180196</name>
</gene>
<evidence type="ECO:0000256" key="5">
    <source>
        <dbReference type="ARBA" id="ARBA00023136"/>
    </source>
</evidence>
<evidence type="ECO:0000256" key="3">
    <source>
        <dbReference type="ARBA" id="ARBA00022692"/>
    </source>
</evidence>
<dbReference type="AlphaFoldDB" id="A0A3B5ZQN9"/>
<dbReference type="PANTHER" id="PTHR32191">
    <property type="entry name" value="TETRASPANIN-8-RELATED"/>
    <property type="match status" value="1"/>
</dbReference>
<evidence type="ECO:0000313" key="7">
    <source>
        <dbReference type="EnsemblPlants" id="TraesCS1D02G063000.1"/>
    </source>
</evidence>
<dbReference type="GeneID" id="123180196"/>
<dbReference type="RefSeq" id="XP_044448101.1">
    <property type="nucleotide sequence ID" value="XM_044592166.1"/>
</dbReference>
<dbReference type="GO" id="GO:0009506">
    <property type="term" value="C:plasmodesma"/>
    <property type="evidence" value="ECO:0000318"/>
    <property type="project" value="GO_Central"/>
</dbReference>
<evidence type="ECO:0000256" key="1">
    <source>
        <dbReference type="ARBA" id="ARBA00004141"/>
    </source>
</evidence>
<dbReference type="GO" id="GO:0009734">
    <property type="term" value="P:auxin-activated signaling pathway"/>
    <property type="evidence" value="ECO:0007669"/>
    <property type="project" value="InterPro"/>
</dbReference>
<dbReference type="PRINTS" id="PR00259">
    <property type="entry name" value="TMFOUR"/>
</dbReference>
<keyword evidence="4 6" id="KW-1133">Transmembrane helix</keyword>
<evidence type="ECO:0000256" key="6">
    <source>
        <dbReference type="SAM" id="Phobius"/>
    </source>
</evidence>
<dbReference type="OrthoDB" id="1881997at2759"/>
<evidence type="ECO:0008006" key="9">
    <source>
        <dbReference type="Google" id="ProtNLM"/>
    </source>
</evidence>
<dbReference type="Gramene" id="TraesCS1D03G0138400.1">
    <property type="protein sequence ID" value="TraesCS1D03G0138400.1.CDS"/>
    <property type="gene ID" value="TraesCS1D03G0138400"/>
</dbReference>
<feature type="transmembrane region" description="Helical" evidence="6">
    <location>
        <begin position="43"/>
        <end position="63"/>
    </location>
</feature>
<feature type="transmembrane region" description="Helical" evidence="6">
    <location>
        <begin position="12"/>
        <end position="31"/>
    </location>
</feature>
<dbReference type="Proteomes" id="UP000019116">
    <property type="component" value="Chromosome 1D"/>
</dbReference>
<dbReference type="PaxDb" id="4565-Traes_1DS_42A97921C.1"/>
<accession>A0A3B5ZQN9</accession>
<proteinExistence type="inferred from homology"/>
<keyword evidence="3 6" id="KW-0812">Transmembrane</keyword>
<dbReference type="Gramene" id="TraesCS1D02G063000.1">
    <property type="protein sequence ID" value="TraesCS1D02G063000.1"/>
    <property type="gene ID" value="TraesCS1D02G063000"/>
</dbReference>
<name>A0A3B5ZQN9_WHEAT</name>
<feature type="transmembrane region" description="Helical" evidence="6">
    <location>
        <begin position="75"/>
        <end position="97"/>
    </location>
</feature>
<evidence type="ECO:0000313" key="8">
    <source>
        <dbReference type="Proteomes" id="UP000019116"/>
    </source>
</evidence>
<sequence>MHGGGSKMLGVVNFITFLASIPVLGGGIWLASRANSTDCIRFLQWPIIIIGLAVMVVSLMGFAGACYRQTWLLRIYLFAMFFIVVALLFFIVFAFAVTDRGEGQVVMNRRFLEYQLSDYNGWLRNRVADPEYWATISACLRDGRACASMRRPARDHNTGMLVTEPPVMFYGRNLSPIQSGCCKPPTSCAFTYNNETYWSANPGVPTVVTDPDCLKWSNDQQTLCFQCDSCKAGVLAGIKKSWRKVAIINIVVLIILIIVYVAGCAAFRNAKRDDNDESYGMARMTKSRPSRFQFQACERRKPVARSLRVQKATHCGWWC</sequence>
<comment type="similarity">
    <text evidence="2">Belongs to the tetraspanin (TM4SF) family.</text>
</comment>
<dbReference type="GO" id="GO:0005886">
    <property type="term" value="C:plasma membrane"/>
    <property type="evidence" value="ECO:0000318"/>
    <property type="project" value="GO_Central"/>
</dbReference>
<dbReference type="Pfam" id="PF00335">
    <property type="entry name" value="Tetraspanin"/>
    <property type="match status" value="1"/>
</dbReference>